<comment type="caution">
    <text evidence="1">The sequence shown here is derived from an EMBL/GenBank/DDBJ whole genome shotgun (WGS) entry which is preliminary data.</text>
</comment>
<sequence>MKKYILFINFLIAFTSYCQTNAKITYKSLLLKNSYAPIYEELIINGNQSTYSLIKKIKPESAIANEETGITTLNRKWPDSIHPFILVNYKKKEIISKVYLTENDGESFKEYNIIEPFSIKWVLHQETSQIKNYNCKKATTKFRGRVYTAWYTEQIPLPVGPWKFSGLPGLILKVQDDKGEVSFIAENIKIPHKTTLKIPKTIYTNNITINTYSTLRDDYDKKSEKIFRTKLLAKLPRGASIEMTEDDNNEIEKKIE</sequence>
<dbReference type="AlphaFoldDB" id="A0A3S0MEJ6"/>
<name>A0A3S0MEJ6_9FLAO</name>
<dbReference type="NCBIfam" id="TIGR01200">
    <property type="entry name" value="GLPGLI"/>
    <property type="match status" value="1"/>
</dbReference>
<keyword evidence="2" id="KW-1185">Reference proteome</keyword>
<dbReference type="InterPro" id="IPR005901">
    <property type="entry name" value="GLPGLI"/>
</dbReference>
<dbReference type="Pfam" id="PF09697">
    <property type="entry name" value="Porph_ging"/>
    <property type="match status" value="1"/>
</dbReference>
<organism evidence="1 2">
    <name type="scientific">Flavobacterium bomense</name>
    <dbReference type="NCBI Taxonomy" id="2497483"/>
    <lineage>
        <taxon>Bacteria</taxon>
        <taxon>Pseudomonadati</taxon>
        <taxon>Bacteroidota</taxon>
        <taxon>Flavobacteriia</taxon>
        <taxon>Flavobacteriales</taxon>
        <taxon>Flavobacteriaceae</taxon>
        <taxon>Flavobacterium</taxon>
    </lineage>
</organism>
<dbReference type="EMBL" id="RYDJ01000003">
    <property type="protein sequence ID" value="RTZ06591.1"/>
    <property type="molecule type" value="Genomic_DNA"/>
</dbReference>
<dbReference type="Proteomes" id="UP000280825">
    <property type="component" value="Unassembled WGS sequence"/>
</dbReference>
<dbReference type="RefSeq" id="WP_126463231.1">
    <property type="nucleotide sequence ID" value="NZ_RYDJ01000003.1"/>
</dbReference>
<accession>A0A3S0MEJ6</accession>
<evidence type="ECO:0000313" key="2">
    <source>
        <dbReference type="Proteomes" id="UP000280825"/>
    </source>
</evidence>
<evidence type="ECO:0000313" key="1">
    <source>
        <dbReference type="EMBL" id="RTZ06591.1"/>
    </source>
</evidence>
<gene>
    <name evidence="1" type="ORF">EKL98_04960</name>
</gene>
<protein>
    <submittedName>
        <fullName evidence="1">GLPGLI family protein</fullName>
    </submittedName>
</protein>
<reference evidence="1 2" key="1">
    <citation type="submission" date="2018-12" db="EMBL/GenBank/DDBJ databases">
        <title>Flavobacterium sp. nov., isolated from glacier ice.</title>
        <authorList>
            <person name="Liu Q."/>
            <person name="Xin Y.-H."/>
        </authorList>
    </citation>
    <scope>NUCLEOTIDE SEQUENCE [LARGE SCALE GENOMIC DNA]</scope>
    <source>
        <strain evidence="1 2">RB1N8</strain>
    </source>
</reference>
<proteinExistence type="predicted"/>